<gene>
    <name evidence="1" type="ORF">PCOR1329_LOCUS10939</name>
</gene>
<protein>
    <submittedName>
        <fullName evidence="1">Uncharacterized protein</fullName>
    </submittedName>
</protein>
<feature type="non-terminal residue" evidence="1">
    <location>
        <position position="100"/>
    </location>
</feature>
<sequence length="100" mass="9886">VAPLDGGAAAAAAGGGLAWHPTPLPAARPSFRAAAVAGRAPGSARATLAGGAPDARAERTVAGAPLMVFNEAAHTGTFDRVGRGANHQRMVMVMLPEPVP</sequence>
<dbReference type="EMBL" id="CAUYUJ010003122">
    <property type="protein sequence ID" value="CAK0803992.1"/>
    <property type="molecule type" value="Genomic_DNA"/>
</dbReference>
<evidence type="ECO:0000313" key="2">
    <source>
        <dbReference type="Proteomes" id="UP001189429"/>
    </source>
</evidence>
<evidence type="ECO:0000313" key="1">
    <source>
        <dbReference type="EMBL" id="CAK0803992.1"/>
    </source>
</evidence>
<reference evidence="1" key="1">
    <citation type="submission" date="2023-10" db="EMBL/GenBank/DDBJ databases">
        <authorList>
            <person name="Chen Y."/>
            <person name="Shah S."/>
            <person name="Dougan E. K."/>
            <person name="Thang M."/>
            <person name="Chan C."/>
        </authorList>
    </citation>
    <scope>NUCLEOTIDE SEQUENCE [LARGE SCALE GENOMIC DNA]</scope>
</reference>
<organism evidence="1 2">
    <name type="scientific">Prorocentrum cordatum</name>
    <dbReference type="NCBI Taxonomy" id="2364126"/>
    <lineage>
        <taxon>Eukaryota</taxon>
        <taxon>Sar</taxon>
        <taxon>Alveolata</taxon>
        <taxon>Dinophyceae</taxon>
        <taxon>Prorocentrales</taxon>
        <taxon>Prorocentraceae</taxon>
        <taxon>Prorocentrum</taxon>
    </lineage>
</organism>
<name>A0ABN9QKL9_9DINO</name>
<comment type="caution">
    <text evidence="1">The sequence shown here is derived from an EMBL/GenBank/DDBJ whole genome shotgun (WGS) entry which is preliminary data.</text>
</comment>
<dbReference type="Proteomes" id="UP001189429">
    <property type="component" value="Unassembled WGS sequence"/>
</dbReference>
<proteinExistence type="predicted"/>
<feature type="non-terminal residue" evidence="1">
    <location>
        <position position="1"/>
    </location>
</feature>
<accession>A0ABN9QKL9</accession>
<keyword evidence="2" id="KW-1185">Reference proteome</keyword>